<dbReference type="Gene3D" id="3.40.50.720">
    <property type="entry name" value="NAD(P)-binding Rossmann-like Domain"/>
    <property type="match status" value="1"/>
</dbReference>
<dbReference type="PANTHER" id="PTHR42760:SF133">
    <property type="entry name" value="3-OXOACYL-[ACYL-CARRIER-PROTEIN] REDUCTASE"/>
    <property type="match status" value="1"/>
</dbReference>
<gene>
    <name evidence="4" type="ORF">ETSY2_39470</name>
</gene>
<dbReference type="InterPro" id="IPR002347">
    <property type="entry name" value="SDR_fam"/>
</dbReference>
<dbReference type="Pfam" id="PF13561">
    <property type="entry name" value="adh_short_C2"/>
    <property type="match status" value="1"/>
</dbReference>
<evidence type="ECO:0000256" key="1">
    <source>
        <dbReference type="ARBA" id="ARBA00006484"/>
    </source>
</evidence>
<dbReference type="AlphaFoldDB" id="W4LQI5"/>
<evidence type="ECO:0000259" key="3">
    <source>
        <dbReference type="SMART" id="SM00822"/>
    </source>
</evidence>
<dbReference type="InterPro" id="IPR036291">
    <property type="entry name" value="NAD(P)-bd_dom_sf"/>
</dbReference>
<dbReference type="Proteomes" id="UP000019140">
    <property type="component" value="Unassembled WGS sequence"/>
</dbReference>
<dbReference type="HOGENOM" id="CLU_010194_1_3_7"/>
<reference evidence="4 5" key="1">
    <citation type="journal article" date="2014" name="Nature">
        <title>An environmental bacterial taxon with a large and distinct metabolic repertoire.</title>
        <authorList>
            <person name="Wilson M.C."/>
            <person name="Mori T."/>
            <person name="Ruckert C."/>
            <person name="Uria A.R."/>
            <person name="Helf M.J."/>
            <person name="Takada K."/>
            <person name="Gernert C."/>
            <person name="Steffens U.A."/>
            <person name="Heycke N."/>
            <person name="Schmitt S."/>
            <person name="Rinke C."/>
            <person name="Helfrich E.J."/>
            <person name="Brachmann A.O."/>
            <person name="Gurgui C."/>
            <person name="Wakimoto T."/>
            <person name="Kracht M."/>
            <person name="Crusemann M."/>
            <person name="Hentschel U."/>
            <person name="Abe I."/>
            <person name="Matsunaga S."/>
            <person name="Kalinowski J."/>
            <person name="Takeyama H."/>
            <person name="Piel J."/>
        </authorList>
    </citation>
    <scope>NUCLEOTIDE SEQUENCE [LARGE SCALE GENOMIC DNA]</scope>
    <source>
        <strain evidence="5">TSY2</strain>
    </source>
</reference>
<proteinExistence type="inferred from homology"/>
<sequence>MILADKIALVTGAGQGIGKASALMLAQEGADVAVVDINGQTSEQTASEVVALGRQGLSLQADVGDVEEIDRMVKQTIDTFGRIDVLVNNAGVTRRSYIMDLTEEDWDRIHRVNAKGVFFCLQRVAREMIPRRQGAIVNIASIAGKGYEGTSNAAYAASKGAVISLTKTAAQQLAQHNINVNAVCPGVTNTALSQANLEVRAQQEGTTVEEIQRRRAEAIPLKRANDPEDIAAMVAFLASAGARNITGQSFNVDGGIIPS</sequence>
<dbReference type="PRINTS" id="PR00081">
    <property type="entry name" value="GDHRDH"/>
</dbReference>
<organism evidence="4 5">
    <name type="scientific">Candidatus Entotheonella gemina</name>
    <dbReference type="NCBI Taxonomy" id="1429439"/>
    <lineage>
        <taxon>Bacteria</taxon>
        <taxon>Pseudomonadati</taxon>
        <taxon>Nitrospinota/Tectimicrobiota group</taxon>
        <taxon>Candidatus Tectimicrobiota</taxon>
        <taxon>Candidatus Entotheonellia</taxon>
        <taxon>Candidatus Entotheonellales</taxon>
        <taxon>Candidatus Entotheonellaceae</taxon>
        <taxon>Candidatus Entotheonella</taxon>
    </lineage>
</organism>
<dbReference type="SMART" id="SM00822">
    <property type="entry name" value="PKS_KR"/>
    <property type="match status" value="1"/>
</dbReference>
<dbReference type="FunFam" id="3.40.50.720:FF:000084">
    <property type="entry name" value="Short-chain dehydrogenase reductase"/>
    <property type="match status" value="1"/>
</dbReference>
<keyword evidence="2" id="KW-0560">Oxidoreductase</keyword>
<accession>W4LQI5</accession>
<name>W4LQI5_9BACT</name>
<dbReference type="InterPro" id="IPR020904">
    <property type="entry name" value="Sc_DH/Rdtase_CS"/>
</dbReference>
<evidence type="ECO:0000313" key="5">
    <source>
        <dbReference type="Proteomes" id="UP000019140"/>
    </source>
</evidence>
<dbReference type="PROSITE" id="PS00061">
    <property type="entry name" value="ADH_SHORT"/>
    <property type="match status" value="1"/>
</dbReference>
<feature type="domain" description="Ketoreductase" evidence="3">
    <location>
        <begin position="6"/>
        <end position="181"/>
    </location>
</feature>
<evidence type="ECO:0000256" key="2">
    <source>
        <dbReference type="ARBA" id="ARBA00023002"/>
    </source>
</evidence>
<evidence type="ECO:0000313" key="4">
    <source>
        <dbReference type="EMBL" id="ETX00238.1"/>
    </source>
</evidence>
<comment type="similarity">
    <text evidence="1">Belongs to the short-chain dehydrogenases/reductases (SDR) family.</text>
</comment>
<dbReference type="NCBIfam" id="NF005559">
    <property type="entry name" value="PRK07231.1"/>
    <property type="match status" value="1"/>
</dbReference>
<dbReference type="InterPro" id="IPR057326">
    <property type="entry name" value="KR_dom"/>
</dbReference>
<dbReference type="PANTHER" id="PTHR42760">
    <property type="entry name" value="SHORT-CHAIN DEHYDROGENASES/REDUCTASES FAMILY MEMBER"/>
    <property type="match status" value="1"/>
</dbReference>
<dbReference type="PRINTS" id="PR00080">
    <property type="entry name" value="SDRFAMILY"/>
</dbReference>
<dbReference type="EMBL" id="AZHX01001751">
    <property type="protein sequence ID" value="ETX00238.1"/>
    <property type="molecule type" value="Genomic_DNA"/>
</dbReference>
<protein>
    <recommendedName>
        <fullName evidence="3">Ketoreductase domain-containing protein</fullName>
    </recommendedName>
</protein>
<keyword evidence="5" id="KW-1185">Reference proteome</keyword>
<comment type="caution">
    <text evidence="4">The sequence shown here is derived from an EMBL/GenBank/DDBJ whole genome shotgun (WGS) entry which is preliminary data.</text>
</comment>
<dbReference type="SUPFAM" id="SSF51735">
    <property type="entry name" value="NAD(P)-binding Rossmann-fold domains"/>
    <property type="match status" value="1"/>
</dbReference>
<dbReference type="GO" id="GO:0016616">
    <property type="term" value="F:oxidoreductase activity, acting on the CH-OH group of donors, NAD or NADP as acceptor"/>
    <property type="evidence" value="ECO:0007669"/>
    <property type="project" value="UniProtKB-ARBA"/>
</dbReference>
<dbReference type="PATRIC" id="fig|1429439.4.peg.6650"/>